<comment type="caution">
    <text evidence="1">The sequence shown here is derived from an EMBL/GenBank/DDBJ whole genome shotgun (WGS) entry which is preliminary data.</text>
</comment>
<proteinExistence type="predicted"/>
<feature type="non-terminal residue" evidence="1">
    <location>
        <position position="1"/>
    </location>
</feature>
<accession>A0A8X7C2X8</accession>
<sequence length="14" mass="1819">NFSIIFFHLYRKFS</sequence>
<name>A0A8X7C2X8_9ARAC</name>
<evidence type="ECO:0000313" key="1">
    <source>
        <dbReference type="EMBL" id="GFY50764.1"/>
    </source>
</evidence>
<keyword evidence="2" id="KW-1185">Reference proteome</keyword>
<dbReference type="EMBL" id="BMAV01007706">
    <property type="protein sequence ID" value="GFY50764.1"/>
    <property type="molecule type" value="Genomic_DNA"/>
</dbReference>
<dbReference type="Proteomes" id="UP000886998">
    <property type="component" value="Unassembled WGS sequence"/>
</dbReference>
<gene>
    <name evidence="1" type="ORF">TNIN_242891</name>
</gene>
<protein>
    <submittedName>
        <fullName evidence="1">Uncharacterized protein</fullName>
    </submittedName>
</protein>
<reference evidence="1" key="1">
    <citation type="submission" date="2020-08" db="EMBL/GenBank/DDBJ databases">
        <title>Multicomponent nature underlies the extraordinary mechanical properties of spider dragline silk.</title>
        <authorList>
            <person name="Kono N."/>
            <person name="Nakamura H."/>
            <person name="Mori M."/>
            <person name="Yoshida Y."/>
            <person name="Ohtoshi R."/>
            <person name="Malay A.D."/>
            <person name="Moran D.A.P."/>
            <person name="Tomita M."/>
            <person name="Numata K."/>
            <person name="Arakawa K."/>
        </authorList>
    </citation>
    <scope>NUCLEOTIDE SEQUENCE</scope>
</reference>
<organism evidence="1 2">
    <name type="scientific">Trichonephila inaurata madagascariensis</name>
    <dbReference type="NCBI Taxonomy" id="2747483"/>
    <lineage>
        <taxon>Eukaryota</taxon>
        <taxon>Metazoa</taxon>
        <taxon>Ecdysozoa</taxon>
        <taxon>Arthropoda</taxon>
        <taxon>Chelicerata</taxon>
        <taxon>Arachnida</taxon>
        <taxon>Araneae</taxon>
        <taxon>Araneomorphae</taxon>
        <taxon>Entelegynae</taxon>
        <taxon>Araneoidea</taxon>
        <taxon>Nephilidae</taxon>
        <taxon>Trichonephila</taxon>
        <taxon>Trichonephila inaurata</taxon>
    </lineage>
</organism>
<evidence type="ECO:0000313" key="2">
    <source>
        <dbReference type="Proteomes" id="UP000886998"/>
    </source>
</evidence>